<comment type="subcellular location">
    <subcellularLocation>
        <location evidence="1">Late endosome membrane</location>
        <topology evidence="1">Peripheral membrane protein</topology>
    </subcellularLocation>
</comment>
<protein>
    <recommendedName>
        <fullName evidence="5">Vacuolar protein sorting-associated protein 28</fullName>
    </recommendedName>
    <alternativeName>
        <fullName evidence="5">ESCRT-I complex subunit VPS28</fullName>
    </alternativeName>
</protein>
<dbReference type="GO" id="GO:0031902">
    <property type="term" value="C:late endosome membrane"/>
    <property type="evidence" value="ECO:0007669"/>
    <property type="project" value="UniProtKB-SubCell"/>
</dbReference>
<dbReference type="InterPro" id="IPR037206">
    <property type="entry name" value="VPS28_C_sf"/>
</dbReference>
<dbReference type="InterPro" id="IPR017898">
    <property type="entry name" value="VPS28_N"/>
</dbReference>
<organism evidence="9 10">
    <name type="scientific">Smittium mucronatum</name>
    <dbReference type="NCBI Taxonomy" id="133383"/>
    <lineage>
        <taxon>Eukaryota</taxon>
        <taxon>Fungi</taxon>
        <taxon>Fungi incertae sedis</taxon>
        <taxon>Zoopagomycota</taxon>
        <taxon>Kickxellomycotina</taxon>
        <taxon>Harpellomycetes</taxon>
        <taxon>Harpellales</taxon>
        <taxon>Legeriomycetaceae</taxon>
        <taxon>Smittium</taxon>
    </lineage>
</organism>
<dbReference type="PIRSF" id="PIRSF017535">
    <property type="entry name" value="VPS28"/>
    <property type="match status" value="1"/>
</dbReference>
<comment type="similarity">
    <text evidence="5 6">Belongs to the VPS28 family.</text>
</comment>
<keyword evidence="3 5" id="KW-0967">Endosome</keyword>
<feature type="domain" description="VPS28 C-terminal" evidence="7">
    <location>
        <begin position="105"/>
        <end position="201"/>
    </location>
</feature>
<dbReference type="Proteomes" id="UP000187455">
    <property type="component" value="Unassembled WGS sequence"/>
</dbReference>
<name>A0A1R0GZ17_9FUNG</name>
<dbReference type="Gene3D" id="1.20.120.1130">
    <property type="match status" value="1"/>
</dbReference>
<reference evidence="9 10" key="1">
    <citation type="journal article" date="2016" name="Mol. Biol. Evol.">
        <title>Genome-Wide Survey of Gut Fungi (Harpellales) Reveals the First Horizontally Transferred Ubiquitin Gene from a Mosquito Host.</title>
        <authorList>
            <person name="Wang Y."/>
            <person name="White M.M."/>
            <person name="Kvist S."/>
            <person name="Moncalvo J.M."/>
        </authorList>
    </citation>
    <scope>NUCLEOTIDE SEQUENCE [LARGE SCALE GENOMIC DNA]</scope>
    <source>
        <strain evidence="9 10">ALG-7-W6</strain>
    </source>
</reference>
<proteinExistence type="inferred from homology"/>
<dbReference type="EMBL" id="LSSL01001864">
    <property type="protein sequence ID" value="OLY82143.1"/>
    <property type="molecule type" value="Genomic_DNA"/>
</dbReference>
<accession>A0A1R0GZ17</accession>
<dbReference type="PROSITE" id="PS51310">
    <property type="entry name" value="VPS28_C"/>
    <property type="match status" value="1"/>
</dbReference>
<evidence type="ECO:0000256" key="1">
    <source>
        <dbReference type="ARBA" id="ARBA00004633"/>
    </source>
</evidence>
<sequence length="201" mass="22755">MKLATTFKEREEYDNKAYLYAILQSLELLERAFFRDSITQEEYSSACAKFISQYKSVSRVLEKSVPDVSLFAQEYKLDCPAALARLEIGIPSTIENPNPVGSEAINAKVVAEVVQNYITVMDSIKLSMVAVDNLHPLLGELMQSLGNLNILPPTFQGKAKIREWLILLNKLKASDDLDEDQIRQLSFDLEQSYNDFIRLLG</sequence>
<dbReference type="InterPro" id="IPR038358">
    <property type="entry name" value="VPS28_N_sf"/>
</dbReference>
<keyword evidence="4 5" id="KW-0653">Protein transport</keyword>
<evidence type="ECO:0000256" key="6">
    <source>
        <dbReference type="PROSITE-ProRule" id="PRU00642"/>
    </source>
</evidence>
<dbReference type="STRING" id="133383.A0A1R0GZ17"/>
<dbReference type="OrthoDB" id="2671at2759"/>
<dbReference type="Pfam" id="PF03997">
    <property type="entry name" value="VPS28"/>
    <property type="match status" value="1"/>
</dbReference>
<dbReference type="GO" id="GO:0043328">
    <property type="term" value="P:protein transport to vacuole involved in ubiquitin-dependent protein catabolic process via the multivesicular body sorting pathway"/>
    <property type="evidence" value="ECO:0007669"/>
    <property type="project" value="TreeGrafter"/>
</dbReference>
<dbReference type="Gene3D" id="1.20.1440.200">
    <property type="match status" value="1"/>
</dbReference>
<evidence type="ECO:0000256" key="5">
    <source>
        <dbReference type="PIRNR" id="PIRNR017535"/>
    </source>
</evidence>
<keyword evidence="2 5" id="KW-0813">Transport</keyword>
<dbReference type="GO" id="GO:0000813">
    <property type="term" value="C:ESCRT I complex"/>
    <property type="evidence" value="ECO:0007669"/>
    <property type="project" value="UniProtKB-UniRule"/>
</dbReference>
<evidence type="ECO:0000259" key="7">
    <source>
        <dbReference type="PROSITE" id="PS51310"/>
    </source>
</evidence>
<dbReference type="SUPFAM" id="SSF140427">
    <property type="entry name" value="VPS28 C-terminal domain-like"/>
    <property type="match status" value="1"/>
</dbReference>
<evidence type="ECO:0000313" key="9">
    <source>
        <dbReference type="EMBL" id="OLY82143.1"/>
    </source>
</evidence>
<dbReference type="PANTHER" id="PTHR12937">
    <property type="entry name" value="VACUOLAR PROTEIN SORTING 28, ISOFORM 2 VPS28"/>
    <property type="match status" value="1"/>
</dbReference>
<dbReference type="GO" id="GO:0044877">
    <property type="term" value="F:protein-containing complex binding"/>
    <property type="evidence" value="ECO:0007669"/>
    <property type="project" value="TreeGrafter"/>
</dbReference>
<dbReference type="AlphaFoldDB" id="A0A1R0GZ17"/>
<feature type="domain" description="VPS28 N-terminal" evidence="8">
    <location>
        <begin position="1"/>
        <end position="96"/>
    </location>
</feature>
<comment type="function">
    <text evidence="5">Component of the ESCRT-I complex (endosomal sorting complex required for transport I), a regulator of vesicular trafficking process.</text>
</comment>
<dbReference type="FunFam" id="1.20.120.1130:FF:000001">
    <property type="entry name" value="Vacuolar protein sorting-associated protein 28 homolog"/>
    <property type="match status" value="1"/>
</dbReference>
<dbReference type="InterPro" id="IPR037202">
    <property type="entry name" value="ESCRT_assembly_dom"/>
</dbReference>
<dbReference type="PROSITE" id="PS51313">
    <property type="entry name" value="VPS28_N"/>
    <property type="match status" value="1"/>
</dbReference>
<evidence type="ECO:0000259" key="8">
    <source>
        <dbReference type="PROSITE" id="PS51313"/>
    </source>
</evidence>
<dbReference type="PANTHER" id="PTHR12937:SF0">
    <property type="entry name" value="VACUOLAR PROTEIN SORTING-ASSOCIATED PROTEIN 28 HOMOLOG"/>
    <property type="match status" value="1"/>
</dbReference>
<evidence type="ECO:0000256" key="2">
    <source>
        <dbReference type="ARBA" id="ARBA00022448"/>
    </source>
</evidence>
<dbReference type="SUPFAM" id="SSF140111">
    <property type="entry name" value="Endosomal sorting complex assembly domain"/>
    <property type="match status" value="1"/>
</dbReference>
<dbReference type="InterPro" id="IPR007143">
    <property type="entry name" value="Vps28"/>
</dbReference>
<dbReference type="InterPro" id="IPR017899">
    <property type="entry name" value="VPS28_C"/>
</dbReference>
<comment type="caution">
    <text evidence="9">The sequence shown here is derived from an EMBL/GenBank/DDBJ whole genome shotgun (WGS) entry which is preliminary data.</text>
</comment>
<evidence type="ECO:0000313" key="10">
    <source>
        <dbReference type="Proteomes" id="UP000187455"/>
    </source>
</evidence>
<keyword evidence="10" id="KW-1185">Reference proteome</keyword>
<evidence type="ECO:0000256" key="3">
    <source>
        <dbReference type="ARBA" id="ARBA00022753"/>
    </source>
</evidence>
<gene>
    <name evidence="9" type="ORF">AYI68_g3744</name>
</gene>
<evidence type="ECO:0000256" key="4">
    <source>
        <dbReference type="ARBA" id="ARBA00022927"/>
    </source>
</evidence>